<dbReference type="PROSITE" id="PS50835">
    <property type="entry name" value="IG_LIKE"/>
    <property type="match status" value="6"/>
</dbReference>
<feature type="domain" description="Ig-like" evidence="13">
    <location>
        <begin position="715"/>
        <end position="791"/>
    </location>
</feature>
<dbReference type="AlphaFoldDB" id="A0AA97KRJ9"/>
<keyword evidence="14" id="KW-1185">Reference proteome</keyword>
<keyword evidence="7 12" id="KW-1133">Transmembrane helix</keyword>
<dbReference type="GeneID" id="129346537"/>
<dbReference type="GO" id="GO:1901701">
    <property type="term" value="P:cellular response to oxygen-containing compound"/>
    <property type="evidence" value="ECO:0007669"/>
    <property type="project" value="UniProtKB-ARBA"/>
</dbReference>
<evidence type="ECO:0000256" key="12">
    <source>
        <dbReference type="SAM" id="Phobius"/>
    </source>
</evidence>
<evidence type="ECO:0000256" key="10">
    <source>
        <dbReference type="ARBA" id="ARBA00023180"/>
    </source>
</evidence>
<comment type="similarity">
    <text evidence="2">Belongs to the immunoglobulin superfamily. ICAM family.</text>
</comment>
<evidence type="ECO:0000256" key="11">
    <source>
        <dbReference type="ARBA" id="ARBA00023319"/>
    </source>
</evidence>
<organism evidence="14 15">
    <name type="scientific">Eublepharis macularius</name>
    <name type="common">Leopard gecko</name>
    <name type="synonym">Cyrtodactylus macularius</name>
    <dbReference type="NCBI Taxonomy" id="481883"/>
    <lineage>
        <taxon>Eukaryota</taxon>
        <taxon>Metazoa</taxon>
        <taxon>Chordata</taxon>
        <taxon>Craniata</taxon>
        <taxon>Vertebrata</taxon>
        <taxon>Euteleostomi</taxon>
        <taxon>Lepidosauria</taxon>
        <taxon>Squamata</taxon>
        <taxon>Bifurcata</taxon>
        <taxon>Gekkota</taxon>
        <taxon>Eublepharidae</taxon>
        <taxon>Eublepharinae</taxon>
        <taxon>Eublepharis</taxon>
    </lineage>
</organism>
<dbReference type="InterPro" id="IPR007110">
    <property type="entry name" value="Ig-like_dom"/>
</dbReference>
<dbReference type="InterPro" id="IPR003599">
    <property type="entry name" value="Ig_sub"/>
</dbReference>
<dbReference type="FunFam" id="2.60.40.10:FF:000194">
    <property type="entry name" value="Intercellular adhesion molecule 1"/>
    <property type="match status" value="1"/>
</dbReference>
<comment type="subcellular location">
    <subcellularLocation>
        <location evidence="1">Membrane</location>
        <topology evidence="1">Single-pass type I membrane protein</topology>
    </subcellularLocation>
</comment>
<evidence type="ECO:0000256" key="9">
    <source>
        <dbReference type="ARBA" id="ARBA00023157"/>
    </source>
</evidence>
<evidence type="ECO:0000259" key="13">
    <source>
        <dbReference type="PROSITE" id="PS50835"/>
    </source>
</evidence>
<evidence type="ECO:0000256" key="8">
    <source>
        <dbReference type="ARBA" id="ARBA00023136"/>
    </source>
</evidence>
<evidence type="ECO:0000256" key="6">
    <source>
        <dbReference type="ARBA" id="ARBA00022889"/>
    </source>
</evidence>
<dbReference type="GO" id="GO:0006955">
    <property type="term" value="P:immune response"/>
    <property type="evidence" value="ECO:0007669"/>
    <property type="project" value="UniProtKB-ARBA"/>
</dbReference>
<dbReference type="FunFam" id="2.60.40.10:FF:000641">
    <property type="entry name" value="Intercellular adhesion molecule 1"/>
    <property type="match status" value="4"/>
</dbReference>
<dbReference type="SMART" id="SM00408">
    <property type="entry name" value="IGc2"/>
    <property type="match status" value="6"/>
</dbReference>
<evidence type="ECO:0000313" key="14">
    <source>
        <dbReference type="Proteomes" id="UP001190640"/>
    </source>
</evidence>
<feature type="domain" description="Ig-like" evidence="13">
    <location>
        <begin position="100"/>
        <end position="180"/>
    </location>
</feature>
<dbReference type="InterPro" id="IPR003598">
    <property type="entry name" value="Ig_sub2"/>
</dbReference>
<keyword evidence="5" id="KW-0677">Repeat</keyword>
<accession>A0AA97KRJ9</accession>
<evidence type="ECO:0000313" key="15">
    <source>
        <dbReference type="RefSeq" id="XP_054859854.1"/>
    </source>
</evidence>
<feature type="domain" description="Ig-like" evidence="13">
    <location>
        <begin position="635"/>
        <end position="710"/>
    </location>
</feature>
<dbReference type="GO" id="GO:0005886">
    <property type="term" value="C:plasma membrane"/>
    <property type="evidence" value="ECO:0007669"/>
    <property type="project" value="TreeGrafter"/>
</dbReference>
<evidence type="ECO:0000256" key="5">
    <source>
        <dbReference type="ARBA" id="ARBA00022737"/>
    </source>
</evidence>
<keyword evidence="10" id="KW-0325">Glycoprotein</keyword>
<feature type="domain" description="Ig-like" evidence="13">
    <location>
        <begin position="554"/>
        <end position="630"/>
    </location>
</feature>
<dbReference type="PANTHER" id="PTHR13771:SF9">
    <property type="entry name" value="INTERCELLULAR ADHESION MOLECULE 5"/>
    <property type="match status" value="1"/>
</dbReference>
<dbReference type="PANTHER" id="PTHR13771">
    <property type="entry name" value="INTERCELLULAR ADHESION MOLECULE"/>
    <property type="match status" value="1"/>
</dbReference>
<dbReference type="InterPro" id="IPR047012">
    <property type="entry name" value="ICAM_VCAM"/>
</dbReference>
<dbReference type="Pfam" id="PF13895">
    <property type="entry name" value="Ig_2"/>
    <property type="match status" value="1"/>
</dbReference>
<keyword evidence="11" id="KW-0393">Immunoglobulin domain</keyword>
<dbReference type="Pfam" id="PF21146">
    <property type="entry name" value="ICAM1_3_5_D2"/>
    <property type="match status" value="1"/>
</dbReference>
<protein>
    <submittedName>
        <fullName evidence="15">Intercellular adhesion molecule 5</fullName>
    </submittedName>
</protein>
<dbReference type="PRINTS" id="PR01472">
    <property type="entry name" value="ICAMVCAM1"/>
</dbReference>
<dbReference type="GO" id="GO:0005178">
    <property type="term" value="F:integrin binding"/>
    <property type="evidence" value="ECO:0007669"/>
    <property type="project" value="InterPro"/>
</dbReference>
<dbReference type="KEGG" id="emc:129346537"/>
<keyword evidence="3 12" id="KW-0812">Transmembrane</keyword>
<dbReference type="Gene3D" id="2.60.40.10">
    <property type="entry name" value="Immunoglobulins"/>
    <property type="match status" value="10"/>
</dbReference>
<feature type="domain" description="Ig-like" evidence="13">
    <location>
        <begin position="796"/>
        <end position="879"/>
    </location>
</feature>
<keyword evidence="9" id="KW-1015">Disulfide bond</keyword>
<keyword evidence="6" id="KW-0130">Cell adhesion</keyword>
<evidence type="ECO:0000256" key="2">
    <source>
        <dbReference type="ARBA" id="ARBA00005925"/>
    </source>
</evidence>
<feature type="non-terminal residue" evidence="15">
    <location>
        <position position="1"/>
    </location>
</feature>
<sequence length="953" mass="103097">CASVISGAEQHVFDVSVWPENPVVEHGGSLWLNCSTSCWETGARGGLETSLIKERGDNGSNWAVFQLVNITEWASSPECFFSCDGKHKTVRANITVYRVPELVELDPVPVMEVGENYTLTCRVSSVAPIRNLSVAFLQGGERLHLQTFEKHAAREASDVVVTHIVTAQQADRGEEISCHAALDLRPEGQLFGQASLAKLLNVFAFPMNPWLQIPPHVEAGGEMTVECDVMGVFPAKDAQFDLTFMGTRLNFSVTVSEDTARAQARVSPLNAGEEKLNCTVSLGPEIRSVVEPVNVYSFPAPSLEIHPSPVLANNSVTVACDSLATQLPNVSLLIKNSSGGILASGDQPPLQLTLLVQEEDDGNELVCEAALVIGGNTIVKHTSATLSVLYVPEMDESTCPSNHTWLEGTLQMLHCMAKGNPRPSVTCAKGSVVHATEMEERVTRNHEGIYNCTASSELGSSTTMVNIQVEYGPQLGESHCPSNQIWVEGNLQMLSCQADGMPVPEVSCMKDGVIASVERLQNATQSHAGVYQCNATNVHGSSSKTVTVRVEYEPEIDDSSCPSNWSWPGGTKQTFICSARGNPEPTVECTKDGVVYHLGILQRIAREHAGMYRCTATNVHGSVTKDVSIQVEYEPEMDESNCPSNWTLVEGAQVAFACRAEGVPPPTVVCTKDGILYHLSQGEEIPVQSGIFWCNATNRHGTAAKSVTVVVETKPKMDESTCPSNQTWLEGSLQSLACKANGTPTPLVLCFKEGATEEIHQEQNVSRNDSGVYECTAINGHGTHRWTVTVQVEYRPTISFLAVSASLPIRRGISFNVTCHADGSPAVVYTWRVPQASNLNYVGYNDTVTVTDAGGHNSGVYECTASNKHGQHLSQVEIQVEDHWLYIIVVVAIAGAAMLVLGGMAGLIYYLKSTACKKGEYNVRDAENSTEATCLNRERACDGDIYGIQLTRT</sequence>
<name>A0AA97KRJ9_EUBMA</name>
<dbReference type="Pfam" id="PF03921">
    <property type="entry name" value="ICAM_N"/>
    <property type="match status" value="1"/>
</dbReference>
<dbReference type="CTD" id="7087"/>
<dbReference type="RefSeq" id="XP_054859854.1">
    <property type="nucleotide sequence ID" value="XM_055003879.1"/>
</dbReference>
<dbReference type="FunFam" id="2.60.40.10:FF:000338">
    <property type="entry name" value="intercellular adhesion molecule 5"/>
    <property type="match status" value="1"/>
</dbReference>
<dbReference type="InterPro" id="IPR048679">
    <property type="entry name" value="ICAM1_3_5_D2"/>
</dbReference>
<evidence type="ECO:0000256" key="7">
    <source>
        <dbReference type="ARBA" id="ARBA00022989"/>
    </source>
</evidence>
<dbReference type="InterPro" id="IPR013768">
    <property type="entry name" value="ICAM_N"/>
</dbReference>
<reference evidence="15" key="1">
    <citation type="submission" date="2025-08" db="UniProtKB">
        <authorList>
            <consortium name="RefSeq"/>
        </authorList>
    </citation>
    <scope>IDENTIFICATION</scope>
    <source>
        <tissue evidence="15">Blood</tissue>
    </source>
</reference>
<evidence type="ECO:0000256" key="1">
    <source>
        <dbReference type="ARBA" id="ARBA00004479"/>
    </source>
</evidence>
<dbReference type="InterPro" id="IPR003987">
    <property type="entry name" value="ICAM_VCAM_N"/>
</dbReference>
<gene>
    <name evidence="15" type="primary">ICAM5</name>
</gene>
<dbReference type="SUPFAM" id="SSF48726">
    <property type="entry name" value="Immunoglobulin"/>
    <property type="match status" value="10"/>
</dbReference>
<dbReference type="InterPro" id="IPR036179">
    <property type="entry name" value="Ig-like_dom_sf"/>
</dbReference>
<dbReference type="InterPro" id="IPR013783">
    <property type="entry name" value="Ig-like_fold"/>
</dbReference>
<feature type="transmembrane region" description="Helical" evidence="12">
    <location>
        <begin position="884"/>
        <end position="911"/>
    </location>
</feature>
<proteinExistence type="inferred from homology"/>
<evidence type="ECO:0000256" key="4">
    <source>
        <dbReference type="ARBA" id="ARBA00022729"/>
    </source>
</evidence>
<keyword evidence="4" id="KW-0732">Signal</keyword>
<dbReference type="Proteomes" id="UP001190640">
    <property type="component" value="Chromosome 19"/>
</dbReference>
<dbReference type="GO" id="GO:0098609">
    <property type="term" value="P:cell-cell adhesion"/>
    <property type="evidence" value="ECO:0007669"/>
    <property type="project" value="InterPro"/>
</dbReference>
<keyword evidence="8 12" id="KW-0472">Membrane</keyword>
<feature type="domain" description="Ig-like" evidence="13">
    <location>
        <begin position="473"/>
        <end position="549"/>
    </location>
</feature>
<evidence type="ECO:0000256" key="3">
    <source>
        <dbReference type="ARBA" id="ARBA00022692"/>
    </source>
</evidence>
<dbReference type="SMART" id="SM00409">
    <property type="entry name" value="IG"/>
    <property type="match status" value="7"/>
</dbReference>